<proteinExistence type="predicted"/>
<feature type="transmembrane region" description="Helical" evidence="1">
    <location>
        <begin position="180"/>
        <end position="198"/>
    </location>
</feature>
<accession>A0ABV6LQ49</accession>
<reference evidence="2 3" key="1">
    <citation type="submission" date="2024-09" db="EMBL/GenBank/DDBJ databases">
        <authorList>
            <person name="Sun Q."/>
            <person name="Mori K."/>
        </authorList>
    </citation>
    <scope>NUCLEOTIDE SEQUENCE [LARGE SCALE GENOMIC DNA]</scope>
    <source>
        <strain evidence="2 3">NCAIM B.02529</strain>
    </source>
</reference>
<keyword evidence="1" id="KW-0472">Membrane</keyword>
<dbReference type="EMBL" id="JBHLTP010000011">
    <property type="protein sequence ID" value="MFC0524383.1"/>
    <property type="molecule type" value="Genomic_DNA"/>
</dbReference>
<keyword evidence="1" id="KW-0812">Transmembrane</keyword>
<feature type="transmembrane region" description="Helical" evidence="1">
    <location>
        <begin position="122"/>
        <end position="143"/>
    </location>
</feature>
<organism evidence="2 3">
    <name type="scientific">Pontibacillus salicampi</name>
    <dbReference type="NCBI Taxonomy" id="1449801"/>
    <lineage>
        <taxon>Bacteria</taxon>
        <taxon>Bacillati</taxon>
        <taxon>Bacillota</taxon>
        <taxon>Bacilli</taxon>
        <taxon>Bacillales</taxon>
        <taxon>Bacillaceae</taxon>
        <taxon>Pontibacillus</taxon>
    </lineage>
</organism>
<evidence type="ECO:0000256" key="1">
    <source>
        <dbReference type="SAM" id="Phobius"/>
    </source>
</evidence>
<dbReference type="Proteomes" id="UP001589836">
    <property type="component" value="Unassembled WGS sequence"/>
</dbReference>
<comment type="caution">
    <text evidence="2">The sequence shown here is derived from an EMBL/GenBank/DDBJ whole genome shotgun (WGS) entry which is preliminary data.</text>
</comment>
<evidence type="ECO:0000313" key="3">
    <source>
        <dbReference type="Proteomes" id="UP001589836"/>
    </source>
</evidence>
<feature type="transmembrane region" description="Helical" evidence="1">
    <location>
        <begin position="65"/>
        <end position="84"/>
    </location>
</feature>
<feature type="transmembrane region" description="Helical" evidence="1">
    <location>
        <begin position="34"/>
        <end position="53"/>
    </location>
</feature>
<name>A0ABV6LQ49_9BACI</name>
<evidence type="ECO:0008006" key="4">
    <source>
        <dbReference type="Google" id="ProtNLM"/>
    </source>
</evidence>
<gene>
    <name evidence="2" type="ORF">ACFFGV_12485</name>
</gene>
<protein>
    <recommendedName>
        <fullName evidence="4">Cytochrome c oxidase assembly factor CtaG</fullName>
    </recommendedName>
</protein>
<evidence type="ECO:0000313" key="2">
    <source>
        <dbReference type="EMBL" id="MFC0524383.1"/>
    </source>
</evidence>
<keyword evidence="3" id="KW-1185">Reference proteome</keyword>
<sequence length="210" mass="23531">MRYGGSVLAGALYVLLLFEDHYTYVFLYQMLEMTLLYFVLPPFLLSLVPIQLARFLSRVLPISSTYSMVLFSTLLALLHTPLAFMDATLPFHSLMMGVMLLLAIDMWRPYLWVNPAVTSPAFITRSVLVLLPACLLLLVDIVIKPAHQIVAVQMAAICVPADMGSIEASSIFLMDPVMDQFLAAFIMLIGHKGALIGWKGYRKEKRDQLS</sequence>
<keyword evidence="1" id="KW-1133">Transmembrane helix</keyword>
<feature type="transmembrane region" description="Helical" evidence="1">
    <location>
        <begin position="91"/>
        <end position="110"/>
    </location>
</feature>